<sequence length="267" mass="29006">MAGEGQILRNARVDKGWSLTQAEEVTKIRIRYLEALEEEAYHILPGDTYTKGFLRTYAKHLGINPEEVLEHYKALGQQQEKPLPAEPAPPLSRRRPQWIKPVLVAVTGVVALVVVIGIASLSKHPGTTIAPEDIVTPLPTTPQEEVVQQPENTPPPDNTPPAQTSPSNPQNVIAQENEGLVAQLVFSQPCWIRVNVDGQFAFEGTFTQGATKELKAKDQIELVTVGNAGGLTVTLNGKTWPSLGAQGQVVNNIILKKDSANQISLLP</sequence>
<dbReference type="Pfam" id="PF13413">
    <property type="entry name" value="HTH_25"/>
    <property type="match status" value="1"/>
</dbReference>
<evidence type="ECO:0000256" key="2">
    <source>
        <dbReference type="SAM" id="Phobius"/>
    </source>
</evidence>
<reference evidence="5 6" key="2">
    <citation type="submission" date="2015-12" db="EMBL/GenBank/DDBJ databases">
        <title>Draft Genome Sequence of Desulfitobacterium hafniense Strain DH, a Sulfate-reducing Bacterium Isolated from Paddy Soils.</title>
        <authorList>
            <person name="Bao P."/>
            <person name="Zhang X."/>
            <person name="Li G."/>
        </authorList>
    </citation>
    <scope>NUCLEOTIDE SEQUENCE [LARGE SCALE GENOMIC DNA]</scope>
    <source>
        <strain evidence="5 6">DH</strain>
    </source>
</reference>
<keyword evidence="2" id="KW-0812">Transmembrane</keyword>
<protein>
    <submittedName>
        <fullName evidence="4">Transcriptional regulator, XRE</fullName>
    </submittedName>
    <submittedName>
        <fullName evidence="5">XRE family transcriptional regulator</fullName>
    </submittedName>
</protein>
<name>A0A098AZN9_DESHA</name>
<dbReference type="EMBL" id="LK996017">
    <property type="protein sequence ID" value="CDX02048.1"/>
    <property type="molecule type" value="Genomic_DNA"/>
</dbReference>
<dbReference type="PANTHER" id="PTHR34475:SF1">
    <property type="entry name" value="CYTOSKELETON PROTEIN RODZ"/>
    <property type="match status" value="1"/>
</dbReference>
<proteinExistence type="predicted"/>
<dbReference type="Pfam" id="PF13464">
    <property type="entry name" value="RodZ_C"/>
    <property type="match status" value="1"/>
</dbReference>
<dbReference type="InterPro" id="IPR025194">
    <property type="entry name" value="RodZ-like_C"/>
</dbReference>
<evidence type="ECO:0000313" key="6">
    <source>
        <dbReference type="Proteomes" id="UP000054623"/>
    </source>
</evidence>
<dbReference type="PATRIC" id="fig|49338.4.peg.2329"/>
<organism evidence="4">
    <name type="scientific">Desulfitobacterium hafniense</name>
    <name type="common">Desulfitobacterium frappieri</name>
    <dbReference type="NCBI Taxonomy" id="49338"/>
    <lineage>
        <taxon>Bacteria</taxon>
        <taxon>Bacillati</taxon>
        <taxon>Bacillota</taxon>
        <taxon>Clostridia</taxon>
        <taxon>Eubacteriales</taxon>
        <taxon>Desulfitobacteriaceae</taxon>
        <taxon>Desulfitobacterium</taxon>
    </lineage>
</organism>
<dbReference type="InterPro" id="IPR010982">
    <property type="entry name" value="Lambda_DNA-bd_dom_sf"/>
</dbReference>
<evidence type="ECO:0000256" key="1">
    <source>
        <dbReference type="SAM" id="MobiDB-lite"/>
    </source>
</evidence>
<dbReference type="AlphaFoldDB" id="A0A098AZN9"/>
<dbReference type="Proteomes" id="UP000054623">
    <property type="component" value="Unassembled WGS sequence"/>
</dbReference>
<dbReference type="PANTHER" id="PTHR34475">
    <property type="match status" value="1"/>
</dbReference>
<dbReference type="Gene3D" id="1.10.260.40">
    <property type="entry name" value="lambda repressor-like DNA-binding domains"/>
    <property type="match status" value="1"/>
</dbReference>
<gene>
    <name evidence="5" type="ORF">AT727_15815</name>
    <name evidence="4" type="ORF">DPCES_2161</name>
</gene>
<accession>A0A098AZN9</accession>
<dbReference type="GO" id="GO:0003677">
    <property type="term" value="F:DNA binding"/>
    <property type="evidence" value="ECO:0007669"/>
    <property type="project" value="InterPro"/>
</dbReference>
<evidence type="ECO:0000313" key="5">
    <source>
        <dbReference type="EMBL" id="KTE93195.1"/>
    </source>
</evidence>
<dbReference type="OrthoDB" id="9797543at2"/>
<feature type="domain" description="Cytoskeleton protein RodZ-like C-terminal" evidence="3">
    <location>
        <begin position="183"/>
        <end position="251"/>
    </location>
</feature>
<dbReference type="RefSeq" id="WP_005812890.1">
    <property type="nucleotide sequence ID" value="NZ_CABKQQ010000043.1"/>
</dbReference>
<evidence type="ECO:0000259" key="3">
    <source>
        <dbReference type="Pfam" id="PF13464"/>
    </source>
</evidence>
<keyword evidence="2" id="KW-0472">Membrane</keyword>
<dbReference type="InterPro" id="IPR050400">
    <property type="entry name" value="Bact_Cytoskel_RodZ"/>
</dbReference>
<feature type="transmembrane region" description="Helical" evidence="2">
    <location>
        <begin position="102"/>
        <end position="121"/>
    </location>
</feature>
<keyword evidence="2" id="KW-1133">Transmembrane helix</keyword>
<feature type="region of interest" description="Disordered" evidence="1">
    <location>
        <begin position="142"/>
        <end position="170"/>
    </location>
</feature>
<reference evidence="4" key="1">
    <citation type="submission" date="2014-07" db="EMBL/GenBank/DDBJ databases">
        <authorList>
            <person name="Hornung V.Bastian."/>
        </authorList>
    </citation>
    <scope>NUCLEOTIDE SEQUENCE</scope>
    <source>
        <strain evidence="4">PCE-S</strain>
    </source>
</reference>
<dbReference type="EMBL" id="LOCK01000008">
    <property type="protein sequence ID" value="KTE93195.1"/>
    <property type="molecule type" value="Genomic_DNA"/>
</dbReference>
<evidence type="ECO:0000313" key="4">
    <source>
        <dbReference type="EMBL" id="CDX02048.1"/>
    </source>
</evidence>